<dbReference type="PANTHER" id="PTHR31793">
    <property type="entry name" value="4-HYDROXYBENZOYL-COA THIOESTERASE FAMILY MEMBER"/>
    <property type="match status" value="1"/>
</dbReference>
<dbReference type="STRING" id="333140.AWW68_00665"/>
<dbReference type="OrthoDB" id="9800856at2"/>
<accession>A0A150XF39</accession>
<reference evidence="3 4" key="1">
    <citation type="submission" date="2016-01" db="EMBL/GenBank/DDBJ databases">
        <title>Genome sequencing of Roseivirga spongicola UST030701-084.</title>
        <authorList>
            <person name="Selvaratnam C."/>
            <person name="Thevarajoo S."/>
            <person name="Goh K.M."/>
            <person name="Ee R."/>
            <person name="Chan K.-G."/>
            <person name="Chong C.S."/>
        </authorList>
    </citation>
    <scope>NUCLEOTIDE SEQUENCE [LARGE SCALE GENOMIC DNA]</scope>
    <source>
        <strain evidence="3 4">UST030701-084</strain>
    </source>
</reference>
<keyword evidence="4" id="KW-1185">Reference proteome</keyword>
<evidence type="ECO:0000256" key="1">
    <source>
        <dbReference type="ARBA" id="ARBA00005953"/>
    </source>
</evidence>
<protein>
    <submittedName>
        <fullName evidence="3">Thioesterase</fullName>
    </submittedName>
</protein>
<dbReference type="NCBIfam" id="TIGR00051">
    <property type="entry name" value="YbgC/FadM family acyl-CoA thioesterase"/>
    <property type="match status" value="1"/>
</dbReference>
<evidence type="ECO:0000313" key="4">
    <source>
        <dbReference type="Proteomes" id="UP000075606"/>
    </source>
</evidence>
<proteinExistence type="inferred from homology"/>
<organism evidence="3 4">
    <name type="scientific">Roseivirga spongicola</name>
    <dbReference type="NCBI Taxonomy" id="333140"/>
    <lineage>
        <taxon>Bacteria</taxon>
        <taxon>Pseudomonadati</taxon>
        <taxon>Bacteroidota</taxon>
        <taxon>Cytophagia</taxon>
        <taxon>Cytophagales</taxon>
        <taxon>Roseivirgaceae</taxon>
        <taxon>Roseivirga</taxon>
    </lineage>
</organism>
<dbReference type="Gene3D" id="3.10.129.10">
    <property type="entry name" value="Hotdog Thioesterase"/>
    <property type="match status" value="1"/>
</dbReference>
<sequence>MYVAETQVRVRYAETDQMGYAYYGNYATYYEVGRVEALRQLGFQYKEMEENGIMMPVTDLKCKFLKPARYDELITIRVIIKALPSVRMYFYYEVLDADGNKLNEGETTLVFVNMSSNRPCKAPEYLLEKLSPYFE</sequence>
<evidence type="ECO:0000313" key="3">
    <source>
        <dbReference type="EMBL" id="KYG77313.1"/>
    </source>
</evidence>
<dbReference type="SUPFAM" id="SSF54637">
    <property type="entry name" value="Thioesterase/thiol ester dehydrase-isomerase"/>
    <property type="match status" value="1"/>
</dbReference>
<evidence type="ECO:0000256" key="2">
    <source>
        <dbReference type="ARBA" id="ARBA00022801"/>
    </source>
</evidence>
<dbReference type="RefSeq" id="WP_068215525.1">
    <property type="nucleotide sequence ID" value="NZ_LRPC01000001.1"/>
</dbReference>
<comment type="caution">
    <text evidence="3">The sequence shown here is derived from an EMBL/GenBank/DDBJ whole genome shotgun (WGS) entry which is preliminary data.</text>
</comment>
<dbReference type="Proteomes" id="UP000075606">
    <property type="component" value="Unassembled WGS sequence"/>
</dbReference>
<dbReference type="EMBL" id="LRPC01000001">
    <property type="protein sequence ID" value="KYG77313.1"/>
    <property type="molecule type" value="Genomic_DNA"/>
</dbReference>
<name>A0A150XF39_9BACT</name>
<dbReference type="Pfam" id="PF13279">
    <property type="entry name" value="4HBT_2"/>
    <property type="match status" value="1"/>
</dbReference>
<dbReference type="GO" id="GO:0047617">
    <property type="term" value="F:fatty acyl-CoA hydrolase activity"/>
    <property type="evidence" value="ECO:0007669"/>
    <property type="project" value="TreeGrafter"/>
</dbReference>
<dbReference type="CDD" id="cd00586">
    <property type="entry name" value="4HBT"/>
    <property type="match status" value="1"/>
</dbReference>
<dbReference type="AlphaFoldDB" id="A0A150XF39"/>
<dbReference type="InterPro" id="IPR050563">
    <property type="entry name" value="4-hydroxybenzoyl-CoA_TE"/>
</dbReference>
<dbReference type="InterPro" id="IPR006684">
    <property type="entry name" value="YbgC/YbaW"/>
</dbReference>
<keyword evidence="2" id="KW-0378">Hydrolase</keyword>
<dbReference type="PANTHER" id="PTHR31793:SF27">
    <property type="entry name" value="NOVEL THIOESTERASE SUPERFAMILY DOMAIN AND SAPOSIN A-TYPE DOMAIN CONTAINING PROTEIN (0610012H03RIK)"/>
    <property type="match status" value="1"/>
</dbReference>
<gene>
    <name evidence="3" type="ORF">AWW68_00665</name>
</gene>
<dbReference type="PIRSF" id="PIRSF003230">
    <property type="entry name" value="YbgC"/>
    <property type="match status" value="1"/>
</dbReference>
<comment type="similarity">
    <text evidence="1">Belongs to the 4-hydroxybenzoyl-CoA thioesterase family.</text>
</comment>
<dbReference type="InterPro" id="IPR029069">
    <property type="entry name" value="HotDog_dom_sf"/>
</dbReference>